<name>E2Q2J1_STRCL</name>
<dbReference type="InterPro" id="IPR024084">
    <property type="entry name" value="IsoPropMal-DH-like_dom"/>
</dbReference>
<dbReference type="GO" id="GO:0003862">
    <property type="term" value="F:3-isopropylmalate dehydrogenase activity"/>
    <property type="evidence" value="ECO:0007669"/>
    <property type="project" value="UniProtKB-EC"/>
</dbReference>
<keyword evidence="4 8" id="KW-0560">Oxidoreductase</keyword>
<evidence type="ECO:0000256" key="1">
    <source>
        <dbReference type="ARBA" id="ARBA00001936"/>
    </source>
</evidence>
<dbReference type="SMART" id="SM01329">
    <property type="entry name" value="Iso_dh"/>
    <property type="match status" value="1"/>
</dbReference>
<evidence type="ECO:0000256" key="4">
    <source>
        <dbReference type="ARBA" id="ARBA00023002"/>
    </source>
</evidence>
<dbReference type="PANTHER" id="PTHR43275:SF1">
    <property type="entry name" value="D-MALATE DEHYDROGENASE [DECARBOXYLATING]"/>
    <property type="match status" value="1"/>
</dbReference>
<evidence type="ECO:0000313" key="9">
    <source>
        <dbReference type="Proteomes" id="UP000002357"/>
    </source>
</evidence>
<protein>
    <submittedName>
        <fullName evidence="8">Putative dehydrogenase</fullName>
        <ecNumber evidence="8">1.1.1.85</ecNumber>
    </submittedName>
</protein>
<comment type="cofactor">
    <cofactor evidence="2">
        <name>Mg(2+)</name>
        <dbReference type="ChEBI" id="CHEBI:18420"/>
    </cofactor>
</comment>
<keyword evidence="6" id="KW-0464">Manganese</keyword>
<comment type="cofactor">
    <cofactor evidence="1">
        <name>Mn(2+)</name>
        <dbReference type="ChEBI" id="CHEBI:29035"/>
    </cofactor>
</comment>
<dbReference type="AlphaFoldDB" id="E2Q2J1"/>
<evidence type="ECO:0000313" key="8">
    <source>
        <dbReference type="EMBL" id="EFG10702.1"/>
    </source>
</evidence>
<dbReference type="Pfam" id="PF00180">
    <property type="entry name" value="Iso_dh"/>
    <property type="match status" value="1"/>
</dbReference>
<proteinExistence type="predicted"/>
<dbReference type="eggNOG" id="COG0473">
    <property type="taxonomic scope" value="Bacteria"/>
</dbReference>
<dbReference type="PANTHER" id="PTHR43275">
    <property type="entry name" value="D-MALATE DEHYDROGENASE [DECARBOXYLATING]"/>
    <property type="match status" value="1"/>
</dbReference>
<dbReference type="Gene3D" id="3.40.718.10">
    <property type="entry name" value="Isopropylmalate Dehydrogenase"/>
    <property type="match status" value="1"/>
</dbReference>
<accession>E2Q2J1</accession>
<evidence type="ECO:0000259" key="7">
    <source>
        <dbReference type="SMART" id="SM01329"/>
    </source>
</evidence>
<dbReference type="STRING" id="1901.BB341_00380"/>
<reference evidence="8 9" key="1">
    <citation type="journal article" date="2010" name="Genome Biol. Evol.">
        <title>The sequence of a 1.8-mb bacterial linear plasmid reveals a rich evolutionary reservoir of secondary metabolic pathways.</title>
        <authorList>
            <person name="Medema M.H."/>
            <person name="Trefzer A."/>
            <person name="Kovalchuk A."/>
            <person name="van den Berg M."/>
            <person name="Mueller U."/>
            <person name="Heijne W."/>
            <person name="Wu L."/>
            <person name="Alam M.T."/>
            <person name="Ronning C.M."/>
            <person name="Nierman W.C."/>
            <person name="Bovenberg R.A.L."/>
            <person name="Breitling R."/>
            <person name="Takano E."/>
        </authorList>
    </citation>
    <scope>NUCLEOTIDE SEQUENCE [LARGE SCALE GENOMIC DNA]</scope>
    <source>
        <strain evidence="9">ATCC 27064 / DSM 738 / JCM 4710 / NBRC 13307 / NCIMB 12785 / NRRL 3585 / VKM Ac-602</strain>
    </source>
</reference>
<keyword evidence="9" id="KW-1185">Reference proteome</keyword>
<organism evidence="8 9">
    <name type="scientific">Streptomyces clavuligerus</name>
    <dbReference type="NCBI Taxonomy" id="1901"/>
    <lineage>
        <taxon>Bacteria</taxon>
        <taxon>Bacillati</taxon>
        <taxon>Actinomycetota</taxon>
        <taxon>Actinomycetes</taxon>
        <taxon>Kitasatosporales</taxon>
        <taxon>Streptomycetaceae</taxon>
        <taxon>Streptomyces</taxon>
    </lineage>
</organism>
<sequence length="347" mass="36215">MRLVRTITVIPGDGIGPEVIGPALDVLVALGLDLRFDVIEEVNAHRYLRDGTALSDADFARVRSSAATLLGAVGDPRLRDTGYARGVLWRLRSGLDLYANYRPARLWHERLSPLRDAARRPIDCVVVRENTEGLYSGIGGGTATGTAAEVALDTDLSTHRGVSRIIDFAFSVARRGVCLVDKASAIPHGGRLWQRCWREAVARHPRCATSHLYADTAALRLAEDPTVFDVIVTNNTYGDILSSLTAALAGGIGLAPSASLNPGTGFGVFEPMHGSAPDIAGTGTANPLGAILSAALLVEHLGHGEEAGAVRRAVAAAVAAGRTTPDIGGALGTREAGAAVLAELGAR</sequence>
<dbReference type="InterPro" id="IPR050501">
    <property type="entry name" value="ICDH/IPMDH"/>
</dbReference>
<keyword evidence="5" id="KW-0520">NAD</keyword>
<dbReference type="SUPFAM" id="SSF53659">
    <property type="entry name" value="Isocitrate/Isopropylmalate dehydrogenase-like"/>
    <property type="match status" value="1"/>
</dbReference>
<evidence type="ECO:0000256" key="5">
    <source>
        <dbReference type="ARBA" id="ARBA00023027"/>
    </source>
</evidence>
<evidence type="ECO:0000256" key="3">
    <source>
        <dbReference type="ARBA" id="ARBA00022723"/>
    </source>
</evidence>
<dbReference type="GO" id="GO:0046872">
    <property type="term" value="F:metal ion binding"/>
    <property type="evidence" value="ECO:0007669"/>
    <property type="project" value="UniProtKB-KW"/>
</dbReference>
<gene>
    <name evidence="8" type="ORF">SCLAV_5635</name>
</gene>
<dbReference type="Proteomes" id="UP000002357">
    <property type="component" value="Chromosome"/>
</dbReference>
<dbReference type="EC" id="1.1.1.85" evidence="8"/>
<keyword evidence="3" id="KW-0479">Metal-binding</keyword>
<dbReference type="EMBL" id="CM000913">
    <property type="protein sequence ID" value="EFG10702.1"/>
    <property type="molecule type" value="Genomic_DNA"/>
</dbReference>
<feature type="domain" description="Isopropylmalate dehydrogenase-like" evidence="7">
    <location>
        <begin position="6"/>
        <end position="340"/>
    </location>
</feature>
<evidence type="ECO:0000256" key="6">
    <source>
        <dbReference type="ARBA" id="ARBA00023211"/>
    </source>
</evidence>
<evidence type="ECO:0000256" key="2">
    <source>
        <dbReference type="ARBA" id="ARBA00001946"/>
    </source>
</evidence>